<gene>
    <name evidence="2" type="ORF">V6N12_013467</name>
</gene>
<sequence>MLLGVSPVVRSRWSTPSHRWVKLNVDALVSSLDHKAGVGGVIRDEFSFWLLGFTRFLGHYDVLAAALWAIHDSLLQGWNSGYSRVELESNCLEAVSIINSSSDALIGSALVDSVKELIAREWSIVVRHVSRVNNRVADMLASRGRGSDVAQVIFLSRLLILHR</sequence>
<dbReference type="EMBL" id="JBBPBM010000116">
    <property type="protein sequence ID" value="KAK8506653.1"/>
    <property type="molecule type" value="Genomic_DNA"/>
</dbReference>
<dbReference type="Proteomes" id="UP001472677">
    <property type="component" value="Unassembled WGS sequence"/>
</dbReference>
<dbReference type="InterPro" id="IPR002156">
    <property type="entry name" value="RNaseH_domain"/>
</dbReference>
<evidence type="ECO:0000259" key="1">
    <source>
        <dbReference type="Pfam" id="PF13456"/>
    </source>
</evidence>
<organism evidence="2 3">
    <name type="scientific">Hibiscus sabdariffa</name>
    <name type="common">roselle</name>
    <dbReference type="NCBI Taxonomy" id="183260"/>
    <lineage>
        <taxon>Eukaryota</taxon>
        <taxon>Viridiplantae</taxon>
        <taxon>Streptophyta</taxon>
        <taxon>Embryophyta</taxon>
        <taxon>Tracheophyta</taxon>
        <taxon>Spermatophyta</taxon>
        <taxon>Magnoliopsida</taxon>
        <taxon>eudicotyledons</taxon>
        <taxon>Gunneridae</taxon>
        <taxon>Pentapetalae</taxon>
        <taxon>rosids</taxon>
        <taxon>malvids</taxon>
        <taxon>Malvales</taxon>
        <taxon>Malvaceae</taxon>
        <taxon>Malvoideae</taxon>
        <taxon>Hibiscus</taxon>
    </lineage>
</organism>
<dbReference type="PANTHER" id="PTHR47723:SF19">
    <property type="entry name" value="POLYNUCLEOTIDYL TRANSFERASE, RIBONUCLEASE H-LIKE SUPERFAMILY PROTEIN"/>
    <property type="match status" value="1"/>
</dbReference>
<dbReference type="Gene3D" id="3.30.420.10">
    <property type="entry name" value="Ribonuclease H-like superfamily/Ribonuclease H"/>
    <property type="match status" value="1"/>
</dbReference>
<dbReference type="InterPro" id="IPR036397">
    <property type="entry name" value="RNaseH_sf"/>
</dbReference>
<protein>
    <recommendedName>
        <fullName evidence="1">RNase H type-1 domain-containing protein</fullName>
    </recommendedName>
</protein>
<dbReference type="SUPFAM" id="SSF53098">
    <property type="entry name" value="Ribonuclease H-like"/>
    <property type="match status" value="1"/>
</dbReference>
<evidence type="ECO:0000313" key="2">
    <source>
        <dbReference type="EMBL" id="KAK8506653.1"/>
    </source>
</evidence>
<reference evidence="2 3" key="1">
    <citation type="journal article" date="2024" name="G3 (Bethesda)">
        <title>Genome assembly of Hibiscus sabdariffa L. provides insights into metabolisms of medicinal natural products.</title>
        <authorList>
            <person name="Kim T."/>
        </authorList>
    </citation>
    <scope>NUCLEOTIDE SEQUENCE [LARGE SCALE GENOMIC DNA]</scope>
    <source>
        <strain evidence="2">TK-2024</strain>
        <tissue evidence="2">Old leaves</tissue>
    </source>
</reference>
<keyword evidence="3" id="KW-1185">Reference proteome</keyword>
<dbReference type="Pfam" id="PF13456">
    <property type="entry name" value="RVT_3"/>
    <property type="match status" value="1"/>
</dbReference>
<evidence type="ECO:0000313" key="3">
    <source>
        <dbReference type="Proteomes" id="UP001472677"/>
    </source>
</evidence>
<dbReference type="InterPro" id="IPR053151">
    <property type="entry name" value="RNase_H-like"/>
</dbReference>
<proteinExistence type="predicted"/>
<accession>A0ABR2BHM2</accession>
<dbReference type="PANTHER" id="PTHR47723">
    <property type="entry name" value="OS05G0353850 PROTEIN"/>
    <property type="match status" value="1"/>
</dbReference>
<feature type="domain" description="RNase H type-1" evidence="1">
    <location>
        <begin position="24"/>
        <end position="143"/>
    </location>
</feature>
<dbReference type="InterPro" id="IPR044730">
    <property type="entry name" value="RNase_H-like_dom_plant"/>
</dbReference>
<name>A0ABR2BHM2_9ROSI</name>
<dbReference type="InterPro" id="IPR012337">
    <property type="entry name" value="RNaseH-like_sf"/>
</dbReference>
<dbReference type="CDD" id="cd06222">
    <property type="entry name" value="RNase_H_like"/>
    <property type="match status" value="1"/>
</dbReference>
<comment type="caution">
    <text evidence="2">The sequence shown here is derived from an EMBL/GenBank/DDBJ whole genome shotgun (WGS) entry which is preliminary data.</text>
</comment>